<dbReference type="Pfam" id="PF13432">
    <property type="entry name" value="TPR_16"/>
    <property type="match status" value="1"/>
</dbReference>
<gene>
    <name evidence="2" type="ORF">DMO17_09775</name>
</gene>
<comment type="caution">
    <text evidence="2">The sequence shown here is derived from an EMBL/GenBank/DDBJ whole genome shotgun (WGS) entry which is preliminary data.</text>
</comment>
<dbReference type="SMART" id="SM00028">
    <property type="entry name" value="TPR"/>
    <property type="match status" value="1"/>
</dbReference>
<dbReference type="PROSITE" id="PS51257">
    <property type="entry name" value="PROKAR_LIPOPROTEIN"/>
    <property type="match status" value="1"/>
</dbReference>
<evidence type="ECO:0000256" key="1">
    <source>
        <dbReference type="PROSITE-ProRule" id="PRU00339"/>
    </source>
</evidence>
<evidence type="ECO:0000313" key="2">
    <source>
        <dbReference type="EMBL" id="PYC25945.1"/>
    </source>
</evidence>
<sequence>MRGLIFCGLVLALCGCAGLPSGDLLQVQREAAEAYNRGDFARSTRGYRALAEELPQDAEMRYRLGNSLAKQGDVEGAIQAYREAVVRDSKHAKAWHNLVYLQLQGVGHTVAEMYLHISRDDPRVAPVAQKAEAVLQAFDVPLDRQEP</sequence>
<reference evidence="2 3" key="1">
    <citation type="submission" date="2018-06" db="EMBL/GenBank/DDBJ databases">
        <title>Pseudomonas diversity within urban Lake Michigan freshwaters.</title>
        <authorList>
            <person name="Batrich M."/>
            <person name="Hatzopoulos T."/>
            <person name="Putonti C."/>
        </authorList>
    </citation>
    <scope>NUCLEOTIDE SEQUENCE [LARGE SCALE GENOMIC DNA]</scope>
    <source>
        <strain evidence="2 3">MB-090714</strain>
    </source>
</reference>
<protein>
    <submittedName>
        <fullName evidence="2">Uncharacterized protein</fullName>
    </submittedName>
</protein>
<dbReference type="Gene3D" id="1.25.40.10">
    <property type="entry name" value="Tetratricopeptide repeat domain"/>
    <property type="match status" value="1"/>
</dbReference>
<dbReference type="RefSeq" id="WP_110682293.1">
    <property type="nucleotide sequence ID" value="NZ_CP154874.1"/>
</dbReference>
<dbReference type="EMBL" id="QJRX01000004">
    <property type="protein sequence ID" value="PYC25945.1"/>
    <property type="molecule type" value="Genomic_DNA"/>
</dbReference>
<accession>A0A2V4KVY9</accession>
<dbReference type="SUPFAM" id="SSF48452">
    <property type="entry name" value="TPR-like"/>
    <property type="match status" value="1"/>
</dbReference>
<dbReference type="AlphaFoldDB" id="A0A2V4KVY9"/>
<name>A0A2V4KVY9_AQUAC</name>
<dbReference type="InterPro" id="IPR019734">
    <property type="entry name" value="TPR_rpt"/>
</dbReference>
<proteinExistence type="predicted"/>
<dbReference type="PROSITE" id="PS50005">
    <property type="entry name" value="TPR"/>
    <property type="match status" value="1"/>
</dbReference>
<dbReference type="OrthoDB" id="9807628at2"/>
<keyword evidence="1" id="KW-0802">TPR repeat</keyword>
<dbReference type="Proteomes" id="UP000248146">
    <property type="component" value="Unassembled WGS sequence"/>
</dbReference>
<feature type="repeat" description="TPR" evidence="1">
    <location>
        <begin position="58"/>
        <end position="91"/>
    </location>
</feature>
<dbReference type="InterPro" id="IPR011990">
    <property type="entry name" value="TPR-like_helical_dom_sf"/>
</dbReference>
<organism evidence="2 3">
    <name type="scientific">Aquipseudomonas alcaligenes</name>
    <name type="common">Pseudomonas alcaligenes</name>
    <dbReference type="NCBI Taxonomy" id="43263"/>
    <lineage>
        <taxon>Bacteria</taxon>
        <taxon>Pseudomonadati</taxon>
        <taxon>Pseudomonadota</taxon>
        <taxon>Gammaproteobacteria</taxon>
        <taxon>Pseudomonadales</taxon>
        <taxon>Pseudomonadaceae</taxon>
        <taxon>Aquipseudomonas</taxon>
    </lineage>
</organism>
<evidence type="ECO:0000313" key="3">
    <source>
        <dbReference type="Proteomes" id="UP000248146"/>
    </source>
</evidence>